<dbReference type="SUPFAM" id="SSF48371">
    <property type="entry name" value="ARM repeat"/>
    <property type="match status" value="1"/>
</dbReference>
<dbReference type="Proteomes" id="UP000707451">
    <property type="component" value="Unassembled WGS sequence"/>
</dbReference>
<feature type="repeat" description="WD" evidence="3">
    <location>
        <begin position="1199"/>
        <end position="1239"/>
    </location>
</feature>
<dbReference type="InterPro" id="IPR036322">
    <property type="entry name" value="WD40_repeat_dom_sf"/>
</dbReference>
<dbReference type="SMART" id="SM00320">
    <property type="entry name" value="WD40"/>
    <property type="match status" value="13"/>
</dbReference>
<feature type="region of interest" description="Disordered" evidence="4">
    <location>
        <begin position="968"/>
        <end position="987"/>
    </location>
</feature>
<evidence type="ECO:0000259" key="5">
    <source>
        <dbReference type="Pfam" id="PF05729"/>
    </source>
</evidence>
<dbReference type="InterPro" id="IPR016024">
    <property type="entry name" value="ARM-type_fold"/>
</dbReference>
<evidence type="ECO:0000313" key="7">
    <source>
        <dbReference type="EMBL" id="KAG9066993.1"/>
    </source>
</evidence>
<dbReference type="Gene3D" id="2.160.20.80">
    <property type="entry name" value="E3 ubiquitin-protein ligase SopA"/>
    <property type="match status" value="1"/>
</dbReference>
<dbReference type="PRINTS" id="PR00320">
    <property type="entry name" value="GPROTEINBRPT"/>
</dbReference>
<evidence type="ECO:0000256" key="2">
    <source>
        <dbReference type="ARBA" id="ARBA00022737"/>
    </source>
</evidence>
<gene>
    <name evidence="7" type="ORF">KI688_012905</name>
</gene>
<dbReference type="PROSITE" id="PS50082">
    <property type="entry name" value="WD_REPEATS_2"/>
    <property type="match status" value="7"/>
</dbReference>
<sequence length="1763" mass="195047">MEPPLTTMNNHPLDQLDANVPDKGSSDPTQPLPRKRDKFLDFLHIPRSLPKVKAKHSTQSLKSLSLSQQTAKSSIACQVDNLQGKPSSLAPDEDWLRSVIFPENVAKPTVKTALPGLQDRIERTDQLLYCNMLLRQDSIISSSSDAGEMRATDHPAITPQASALDKGEQNWLTEVKEDLMRQDRMEWLVTKMVEAFIADATKDLTKVAEIVALGPVLQREPYRKLLSAFIRDFDDSHILDVNLLQGLVQLVQSASPGFLVSDDLVKVFSLLRTHLEGTHQHSSEHLCHLTLAVSKILDVMADHKVQDLDRVMEHEPLSGVLSGLRNSSDPYLMYQACYAFQALQYVPDDETVLQALLRHSAGVVDGLVKVTSVLKLDLGSVLEGLEKLQEVAVSAIGIAATVYEGVGSLRESGRGVLESLKEGLGSGQKRLWYPAIRAANAFFQAGQLKDLKQLIYEAPCRQDPLFQWGICQLLGEIAVDNAWAVTARQQAVDLFGHLYKEDQEWGRDESVKAFMVTILDKLGSTSDQAVNQHAIALSQELDLGNTPRTQHPYPLRSRLPIPESSPILAKVQMIPYMEYELYKLRMQRLNDAKLSIYISPMAKANLQAQDNEVFPLMEKMQEFLISDRQVMLILGDSGAGKSTFNKHLEHRLWLEYKRGGPIPLFINLPALERSAKDLMAEQLREHNFLEEQIQELKQHRQFIVICDGYDESQLTVNIHNSNGLNTSGQWNVKLVISCRSQYLGQDYRDQFVPHGGGHYNLPGVDLFQQAIIAPFSTEQIKDYVEQYVPLEPRTWLTEDYMNKLTTIPNLMDLVKNPFLLSLALEALPGVVEGKQDLSAIKITRAQLYDTFVEHWSDVNKRRLQSNILSTEDRAVFDDLKDAGFTPTSIDYSTRLALAIFEKQGGNPIVQYVHHKDKDTWRAQFFGKNPEARLLRDSSPLTRTGNLHRFLHRSMLEYFFSRAILDPSSHGGDDESTPQTNPVSPDDQLIDTNGPLFTRNLLTEPSVIQFLSDRVKQSARFKQYFLTIVELSKSNSQASRAAANAITILVRAGVRHNGADLRGIRIPGADLTGGQFDSAQLQDADLTDVNLSMAWIRQADLSRAVMGGTQFGELPYLEESEGVSSCAFSPDGKSLAAGLYSGDISIYDTATWTRIRMFQGHQNHVSSLAYSPNSQQLLSGSPDETARLWNSETGSTDLILEEHSRGVRAIAFSPTGQQVATVTDSSMTLWDARTGVSVFVMTDDIVATSIAYSPDGNTIATANIGGKIRIFDTLTGLVVLESYKGDSWIKCLTYSHDGGWIATGSYGGQLQLWNVTATTLGLGWTWPAHTAGFDSIVFSPDDRLIASCSGDHTVNLWDSRSGLIVSSFISHVGIVNCVRFSPNGSHIASASDDKTLRLWEVNSSGLGLNAYDLPDPQVCATYSLDGQQLITSSQRRPMRQFNADSGDVDFVFPDHLHYTTCVALSPNGLQLAIGGWEEVTLWNVESRTASFVLSGHKGSVTSVAFSPCGRWLASGGHDTTVRLWDTRSGAPGHVMFGDGGEVRSVAFSPDGCWIASACSQGIVLLWEAGTGELKARRTDHSDQYRENAVVYKPGCHQVASSLGDGNIRLWDDDQQLQGFRYILKQDRRTFQFAFSSCGQWVATAHSTSVRLWRLPSLDQDQEAPPLQDQDCVSVIEGFTSDVNDVVWRPNKLEFATASDEGSIRAWRVVENKDGSGRVSVDLVWSSGLAVLVASGAVLNGVIGLGVANRRLLEQRGAKGLASPN</sequence>
<feature type="repeat" description="WD" evidence="3">
    <location>
        <begin position="1674"/>
        <end position="1707"/>
    </location>
</feature>
<feature type="repeat" description="WD" evidence="3">
    <location>
        <begin position="1534"/>
        <end position="1575"/>
    </location>
</feature>
<dbReference type="InterPro" id="IPR027417">
    <property type="entry name" value="P-loop_NTPase"/>
</dbReference>
<dbReference type="Pfam" id="PF00400">
    <property type="entry name" value="WD40"/>
    <property type="match status" value="10"/>
</dbReference>
<feature type="repeat" description="WD" evidence="3">
    <location>
        <begin position="1157"/>
        <end position="1198"/>
    </location>
</feature>
<evidence type="ECO:0000259" key="6">
    <source>
        <dbReference type="Pfam" id="PF23948"/>
    </source>
</evidence>
<reference evidence="7" key="1">
    <citation type="submission" date="2021-06" db="EMBL/GenBank/DDBJ databases">
        <title>Genome Sequence of Mortierella hyaline Strain SCG-10, a Cold-Adapted, Nitrate-Reducing Fungus Isolated from Soil in Minnesota, USA.</title>
        <authorList>
            <person name="Aldossari N."/>
        </authorList>
    </citation>
    <scope>NUCLEOTIDE SEQUENCE</scope>
    <source>
        <strain evidence="7">SCG-10</strain>
    </source>
</reference>
<dbReference type="OrthoDB" id="340259at2759"/>
<dbReference type="CDD" id="cd00200">
    <property type="entry name" value="WD40"/>
    <property type="match status" value="1"/>
</dbReference>
<dbReference type="PANTHER" id="PTHR44019">
    <property type="entry name" value="WD REPEAT-CONTAINING PROTEIN 55"/>
    <property type="match status" value="1"/>
</dbReference>
<feature type="repeat" description="WD" evidence="3">
    <location>
        <begin position="1492"/>
        <end position="1533"/>
    </location>
</feature>
<protein>
    <recommendedName>
        <fullName evidence="9">WD40 repeat-like protein</fullName>
    </recommendedName>
</protein>
<dbReference type="InterPro" id="IPR050505">
    <property type="entry name" value="WDR55/POC1"/>
</dbReference>
<dbReference type="SUPFAM" id="SSF50978">
    <property type="entry name" value="WD40 repeat-like"/>
    <property type="match status" value="3"/>
</dbReference>
<keyword evidence="1 3" id="KW-0853">WD repeat</keyword>
<feature type="compositionally biased region" description="Polar residues" evidence="4">
    <location>
        <begin position="1"/>
        <end position="12"/>
    </location>
</feature>
<dbReference type="InterPro" id="IPR015943">
    <property type="entry name" value="WD40/YVTN_repeat-like_dom_sf"/>
</dbReference>
<evidence type="ECO:0008006" key="9">
    <source>
        <dbReference type="Google" id="ProtNLM"/>
    </source>
</evidence>
<dbReference type="InterPro" id="IPR001646">
    <property type="entry name" value="5peptide_repeat"/>
</dbReference>
<feature type="domain" description="Arm-like repeat" evidence="6">
    <location>
        <begin position="176"/>
        <end position="533"/>
    </location>
</feature>
<dbReference type="PROSITE" id="PS00678">
    <property type="entry name" value="WD_REPEATS_1"/>
    <property type="match status" value="4"/>
</dbReference>
<name>A0A9P7XUR9_9FUNG</name>
<accession>A0A9P7XUR9</accession>
<keyword evidence="2" id="KW-0677">Repeat</keyword>
<dbReference type="EMBL" id="JAHRHY010000009">
    <property type="protein sequence ID" value="KAG9066993.1"/>
    <property type="molecule type" value="Genomic_DNA"/>
</dbReference>
<evidence type="ECO:0000313" key="8">
    <source>
        <dbReference type="Proteomes" id="UP000707451"/>
    </source>
</evidence>
<evidence type="ECO:0000256" key="4">
    <source>
        <dbReference type="SAM" id="MobiDB-lite"/>
    </source>
</evidence>
<proteinExistence type="predicted"/>
<dbReference type="InterPro" id="IPR019775">
    <property type="entry name" value="WD40_repeat_CS"/>
</dbReference>
<dbReference type="Pfam" id="PF23948">
    <property type="entry name" value="ARM_5"/>
    <property type="match status" value="1"/>
</dbReference>
<evidence type="ECO:0000256" key="3">
    <source>
        <dbReference type="PROSITE-ProRule" id="PRU00221"/>
    </source>
</evidence>
<dbReference type="Gene3D" id="3.40.50.300">
    <property type="entry name" value="P-loop containing nucleotide triphosphate hydrolases"/>
    <property type="match status" value="1"/>
</dbReference>
<dbReference type="InterPro" id="IPR007111">
    <property type="entry name" value="NACHT_NTPase"/>
</dbReference>
<feature type="repeat" description="WD" evidence="3">
    <location>
        <begin position="1325"/>
        <end position="1366"/>
    </location>
</feature>
<organism evidence="7 8">
    <name type="scientific">Linnemannia hyalina</name>
    <dbReference type="NCBI Taxonomy" id="64524"/>
    <lineage>
        <taxon>Eukaryota</taxon>
        <taxon>Fungi</taxon>
        <taxon>Fungi incertae sedis</taxon>
        <taxon>Mucoromycota</taxon>
        <taxon>Mortierellomycotina</taxon>
        <taxon>Mortierellomycetes</taxon>
        <taxon>Mortierellales</taxon>
        <taxon>Mortierellaceae</taxon>
        <taxon>Linnemannia</taxon>
    </lineage>
</organism>
<dbReference type="PANTHER" id="PTHR44019:SF8">
    <property type="entry name" value="POC1 CENTRIOLAR PROTEIN HOMOLOG"/>
    <property type="match status" value="1"/>
</dbReference>
<dbReference type="SUPFAM" id="SSF141571">
    <property type="entry name" value="Pentapeptide repeat-like"/>
    <property type="match status" value="1"/>
</dbReference>
<dbReference type="InterPro" id="IPR056251">
    <property type="entry name" value="Arm_rpt_dom"/>
</dbReference>
<dbReference type="Gene3D" id="2.130.10.10">
    <property type="entry name" value="YVTN repeat-like/Quinoprotein amine dehydrogenase"/>
    <property type="match status" value="4"/>
</dbReference>
<keyword evidence="8" id="KW-1185">Reference proteome</keyword>
<feature type="domain" description="NACHT" evidence="5">
    <location>
        <begin position="630"/>
        <end position="788"/>
    </location>
</feature>
<evidence type="ECO:0000256" key="1">
    <source>
        <dbReference type="ARBA" id="ARBA00022574"/>
    </source>
</evidence>
<feature type="repeat" description="WD" evidence="3">
    <location>
        <begin position="1367"/>
        <end position="1402"/>
    </location>
</feature>
<dbReference type="InterPro" id="IPR020472">
    <property type="entry name" value="WD40_PAC1"/>
</dbReference>
<dbReference type="PROSITE" id="PS50294">
    <property type="entry name" value="WD_REPEATS_REGION"/>
    <property type="match status" value="4"/>
</dbReference>
<dbReference type="SUPFAM" id="SSF52540">
    <property type="entry name" value="P-loop containing nucleoside triphosphate hydrolases"/>
    <property type="match status" value="1"/>
</dbReference>
<dbReference type="Pfam" id="PF00805">
    <property type="entry name" value="Pentapeptide"/>
    <property type="match status" value="1"/>
</dbReference>
<comment type="caution">
    <text evidence="7">The sequence shown here is derived from an EMBL/GenBank/DDBJ whole genome shotgun (WGS) entry which is preliminary data.</text>
</comment>
<dbReference type="Pfam" id="PF05729">
    <property type="entry name" value="NACHT"/>
    <property type="match status" value="1"/>
</dbReference>
<feature type="region of interest" description="Disordered" evidence="4">
    <location>
        <begin position="1"/>
        <end position="36"/>
    </location>
</feature>
<dbReference type="InterPro" id="IPR001680">
    <property type="entry name" value="WD40_rpt"/>
</dbReference>